<dbReference type="Proteomes" id="UP000474758">
    <property type="component" value="Unassembled WGS sequence"/>
</dbReference>
<dbReference type="RefSeq" id="WP_165054520.1">
    <property type="nucleotide sequence ID" value="NZ_JAALFE010000054.1"/>
</dbReference>
<gene>
    <name evidence="2" type="ORF">G5V65_21235</name>
</gene>
<reference evidence="2 3" key="1">
    <citation type="submission" date="2020-02" db="EMBL/GenBank/DDBJ databases">
        <title>Rhodobacter translucens sp. nov., a novel bacterium isolated from activated sludge.</title>
        <authorList>
            <person name="Liu J."/>
        </authorList>
    </citation>
    <scope>NUCLEOTIDE SEQUENCE [LARGE SCALE GENOMIC DNA]</scope>
    <source>
        <strain evidence="2 3">HX-7-19</strain>
    </source>
</reference>
<feature type="transmembrane region" description="Helical" evidence="1">
    <location>
        <begin position="73"/>
        <end position="91"/>
    </location>
</feature>
<keyword evidence="1" id="KW-0472">Membrane</keyword>
<sequence>MKLSEDWRLIQWRAVKAVANNDVSRVIGLVPLAGYLILFNDEIASLTSFDTIAGVVGGSKNPFFLDAVTKLRLVFFGSLFVFFSHVIYRVYGPLVLDVSNDEIDFSTKVRESFTVGEIARMEAQVFERTWTSRRPDFWSIKDRVRTGPKLAGFRSDVRSGMLNAHGDYISHLAREWWAGTMHTNRPARLAAITLGLVGYVFLAMPALDISQAVLRDMLSNF</sequence>
<dbReference type="AlphaFoldDB" id="A0A6M1UBQ2"/>
<evidence type="ECO:0000313" key="3">
    <source>
        <dbReference type="Proteomes" id="UP000474758"/>
    </source>
</evidence>
<dbReference type="EMBL" id="JAALFE010000054">
    <property type="protein sequence ID" value="NGQ93411.1"/>
    <property type="molecule type" value="Genomic_DNA"/>
</dbReference>
<keyword evidence="1" id="KW-1133">Transmembrane helix</keyword>
<keyword evidence="3" id="KW-1185">Reference proteome</keyword>
<proteinExistence type="predicted"/>
<evidence type="ECO:0000256" key="1">
    <source>
        <dbReference type="SAM" id="Phobius"/>
    </source>
</evidence>
<accession>A0A6M1UBQ2</accession>
<organism evidence="2 3">
    <name type="scientific">Paragemmobacter kunshanensis</name>
    <dbReference type="NCBI Taxonomy" id="2583234"/>
    <lineage>
        <taxon>Bacteria</taxon>
        <taxon>Pseudomonadati</taxon>
        <taxon>Pseudomonadota</taxon>
        <taxon>Alphaproteobacteria</taxon>
        <taxon>Rhodobacterales</taxon>
        <taxon>Paracoccaceae</taxon>
        <taxon>Paragemmobacter</taxon>
    </lineage>
</organism>
<feature type="transmembrane region" description="Helical" evidence="1">
    <location>
        <begin position="187"/>
        <end position="207"/>
    </location>
</feature>
<comment type="caution">
    <text evidence="2">The sequence shown here is derived from an EMBL/GenBank/DDBJ whole genome shotgun (WGS) entry which is preliminary data.</text>
</comment>
<evidence type="ECO:0000313" key="2">
    <source>
        <dbReference type="EMBL" id="NGQ93411.1"/>
    </source>
</evidence>
<keyword evidence="1" id="KW-0812">Transmembrane</keyword>
<name>A0A6M1UBQ2_9RHOB</name>
<protein>
    <submittedName>
        <fullName evidence="2">Uncharacterized protein</fullName>
    </submittedName>
</protein>